<dbReference type="SUPFAM" id="SSF53756">
    <property type="entry name" value="UDP-Glycosyltransferase/glycogen phosphorylase"/>
    <property type="match status" value="1"/>
</dbReference>
<proteinExistence type="predicted"/>
<dbReference type="EMBL" id="SCWB01000004">
    <property type="protein sequence ID" value="TDM12392.1"/>
    <property type="molecule type" value="Genomic_DNA"/>
</dbReference>
<accession>A0A4R6BWJ8</accession>
<sequence>MIKIAFLHERKSYLPEIDAYVEFLNSTDKFEAVIVENVREIDETYDIIWKVMGIDLKRKRGVGLVHEYSTMTVGKNAKLKDFIKRTVNCKPDGRAFQSKRVQDVYNFKDNTPFIYRDMGVHHSYYDVHSDKEYDFVYVGTMDPTRQLDNMMKFFEKNREMSIILIGTPDEELQKVYGSLPNVTFYGRVPNNELPSVAAKAHYGLNYIPDVFPFNEQTSTKLIEYCALNLKIVTTNYQWINEFEEREGGHFFKVEEDMSNLSRTALDNFDFKTPDLRKKEWSRLLTDAGLVEFLTEIYQKNILRQK</sequence>
<dbReference type="GO" id="GO:0016740">
    <property type="term" value="F:transferase activity"/>
    <property type="evidence" value="ECO:0007669"/>
    <property type="project" value="UniProtKB-KW"/>
</dbReference>
<dbReference type="Gene3D" id="3.40.50.2000">
    <property type="entry name" value="Glycogen Phosphorylase B"/>
    <property type="match status" value="1"/>
</dbReference>
<dbReference type="RefSeq" id="WP_133443297.1">
    <property type="nucleotide sequence ID" value="NZ_SCWB01000004.1"/>
</dbReference>
<comment type="caution">
    <text evidence="1">The sequence shown here is derived from an EMBL/GenBank/DDBJ whole genome shotgun (WGS) entry which is preliminary data.</text>
</comment>
<evidence type="ECO:0000313" key="2">
    <source>
        <dbReference type="Proteomes" id="UP000294802"/>
    </source>
</evidence>
<organism evidence="1 2">
    <name type="scientific">Macrococcus lamae</name>
    <dbReference type="NCBI Taxonomy" id="198484"/>
    <lineage>
        <taxon>Bacteria</taxon>
        <taxon>Bacillati</taxon>
        <taxon>Bacillota</taxon>
        <taxon>Bacilli</taxon>
        <taxon>Bacillales</taxon>
        <taxon>Staphylococcaceae</taxon>
        <taxon>Macrococcus</taxon>
    </lineage>
</organism>
<keyword evidence="1" id="KW-0808">Transferase</keyword>
<keyword evidence="2" id="KW-1185">Reference proteome</keyword>
<protein>
    <submittedName>
        <fullName evidence="1">Glycosyltransferase</fullName>
    </submittedName>
</protein>
<dbReference type="OrthoDB" id="9813214at2"/>
<name>A0A4R6BWJ8_9STAP</name>
<dbReference type="AlphaFoldDB" id="A0A4R6BWJ8"/>
<gene>
    <name evidence="1" type="ORF">ERX29_03445</name>
</gene>
<dbReference type="Pfam" id="PF13692">
    <property type="entry name" value="Glyco_trans_1_4"/>
    <property type="match status" value="1"/>
</dbReference>
<evidence type="ECO:0000313" key="1">
    <source>
        <dbReference type="EMBL" id="TDM12392.1"/>
    </source>
</evidence>
<reference evidence="1 2" key="1">
    <citation type="submission" date="2019-01" db="EMBL/GenBank/DDBJ databases">
        <title>Draft genome sequences of the type strains of six Macrococcus species.</title>
        <authorList>
            <person name="Mazhar S."/>
            <person name="Altermann E."/>
            <person name="Hill C."/>
            <person name="Mcauliffe O."/>
        </authorList>
    </citation>
    <scope>NUCLEOTIDE SEQUENCE [LARGE SCALE GENOMIC DNA]</scope>
    <source>
        <strain evidence="1 2">CCM4815</strain>
    </source>
</reference>
<dbReference type="Proteomes" id="UP000294802">
    <property type="component" value="Unassembled WGS sequence"/>
</dbReference>